<dbReference type="AlphaFoldDB" id="A0A2K9N8K4"/>
<dbReference type="RefSeq" id="WP_102111203.1">
    <property type="nucleotide sequence ID" value="NZ_BMGN01000016.1"/>
</dbReference>
<gene>
    <name evidence="1" type="ORF">C0V82_03905</name>
</gene>
<protein>
    <submittedName>
        <fullName evidence="1">Uncharacterized protein</fullName>
    </submittedName>
</protein>
<reference evidence="1 2" key="1">
    <citation type="submission" date="2017-12" db="EMBL/GenBank/DDBJ databases">
        <title>Genomes of bacteria within cyanobacterial aggregates.</title>
        <authorList>
            <person name="Cai H."/>
        </authorList>
    </citation>
    <scope>NUCLEOTIDE SEQUENCE [LARGE SCALE GENOMIC DNA]</scope>
    <source>
        <strain evidence="1 2">TH16</strain>
    </source>
</reference>
<name>A0A2K9N8K4_9PROT</name>
<proteinExistence type="predicted"/>
<dbReference type="EMBL" id="CP025611">
    <property type="protein sequence ID" value="AUN29473.1"/>
    <property type="molecule type" value="Genomic_DNA"/>
</dbReference>
<organism evidence="1 2">
    <name type="scientific">Niveispirillum cyanobacteriorum</name>
    <dbReference type="NCBI Taxonomy" id="1612173"/>
    <lineage>
        <taxon>Bacteria</taxon>
        <taxon>Pseudomonadati</taxon>
        <taxon>Pseudomonadota</taxon>
        <taxon>Alphaproteobacteria</taxon>
        <taxon>Rhodospirillales</taxon>
        <taxon>Azospirillaceae</taxon>
        <taxon>Niveispirillum</taxon>
    </lineage>
</organism>
<sequence length="212" mass="22020">MGNMSNSSQQSGTQSTAVEIHESVSGFLGDAASWMLGGAYWLLAPIGRAIASGYANFGTWVDGVRAYIVQATDTIGFWWTLGYATALALVGMMVAYGSARIILREDGNGAWDMGRLVFFGAAVISIPGTVLSYFGATHLGPLVAILFLTATTLCHLVSGIARSGMISGLAYATLAATASLLMAPLITTVTVLIVSLVVAITLLILALFVSGF</sequence>
<evidence type="ECO:0000313" key="2">
    <source>
        <dbReference type="Proteomes" id="UP000234752"/>
    </source>
</evidence>
<dbReference type="Proteomes" id="UP000234752">
    <property type="component" value="Chromosome eg_1"/>
</dbReference>
<dbReference type="KEGG" id="ncb:C0V82_03905"/>
<evidence type="ECO:0000313" key="1">
    <source>
        <dbReference type="EMBL" id="AUN29473.1"/>
    </source>
</evidence>
<keyword evidence="2" id="KW-1185">Reference proteome</keyword>
<accession>A0A2K9N8K4</accession>